<dbReference type="Pfam" id="PF00730">
    <property type="entry name" value="HhH-GPD"/>
    <property type="match status" value="1"/>
</dbReference>
<dbReference type="AlphaFoldDB" id="A0A1F7KZ77"/>
<dbReference type="EMBL" id="MGBR01000001">
    <property type="protein sequence ID" value="OGK73192.1"/>
    <property type="molecule type" value="Genomic_DNA"/>
</dbReference>
<evidence type="ECO:0000256" key="4">
    <source>
        <dbReference type="ARBA" id="ARBA00022763"/>
    </source>
</evidence>
<dbReference type="Gene3D" id="1.10.340.30">
    <property type="entry name" value="Hypothetical protein, domain 2"/>
    <property type="match status" value="1"/>
</dbReference>
<keyword evidence="9" id="KW-0326">Glycosidase</keyword>
<evidence type="ECO:0000313" key="11">
    <source>
        <dbReference type="EMBL" id="OGK73192.1"/>
    </source>
</evidence>
<evidence type="ECO:0000256" key="6">
    <source>
        <dbReference type="ARBA" id="ARBA00023004"/>
    </source>
</evidence>
<dbReference type="PANTHER" id="PTHR42944:SF1">
    <property type="entry name" value="ADENINE DNA GLYCOSYLASE"/>
    <property type="match status" value="1"/>
</dbReference>
<sequence>MKIDTPTIDLFKKTVWDFYKINRRDLLWRNTDDPYLVLVSEIMLQQTQVARVLIKYPIFILQFPNFKQLAKASIKDILHIWQGMGYNRRALYLKKIADIVIKEYNGYLPDSPHILETFPGIGQATASSIAAFAFNKTTVFIETNIRRVYLHHFFKGKTEVHDREIYKLVQKTLDTKSPREWYFALMDYGSYLGKAVENPNKRSRHYIIQSKFEGSDRQIRGKILKLLLKNSTSEEDLFKMVDKDPHKIKKILQVLVKEQFINFKNNKYYINNF</sequence>
<proteinExistence type="inferred from homology"/>
<reference evidence="11 12" key="1">
    <citation type="journal article" date="2016" name="Nat. Commun.">
        <title>Thousands of microbial genomes shed light on interconnected biogeochemical processes in an aquifer system.</title>
        <authorList>
            <person name="Anantharaman K."/>
            <person name="Brown C.T."/>
            <person name="Hug L.A."/>
            <person name="Sharon I."/>
            <person name="Castelle C.J."/>
            <person name="Probst A.J."/>
            <person name="Thomas B.C."/>
            <person name="Singh A."/>
            <person name="Wilkins M.J."/>
            <person name="Karaoz U."/>
            <person name="Brodie E.L."/>
            <person name="Williams K.H."/>
            <person name="Hubbard S.S."/>
            <person name="Banfield J.F."/>
        </authorList>
    </citation>
    <scope>NUCLEOTIDE SEQUENCE [LARGE SCALE GENOMIC DNA]</scope>
</reference>
<dbReference type="InterPro" id="IPR011257">
    <property type="entry name" value="DNA_glycosylase"/>
</dbReference>
<accession>A0A1F7KZ77</accession>
<keyword evidence="6" id="KW-0408">Iron</keyword>
<dbReference type="InterPro" id="IPR023170">
    <property type="entry name" value="HhH_base_excis_C"/>
</dbReference>
<comment type="cofactor">
    <cofactor evidence="1">
        <name>[4Fe-4S] cluster</name>
        <dbReference type="ChEBI" id="CHEBI:49883"/>
    </cofactor>
</comment>
<dbReference type="GO" id="GO:0032357">
    <property type="term" value="F:oxidized purine DNA binding"/>
    <property type="evidence" value="ECO:0007669"/>
    <property type="project" value="TreeGrafter"/>
</dbReference>
<dbReference type="SUPFAM" id="SSF48150">
    <property type="entry name" value="DNA-glycosylase"/>
    <property type="match status" value="1"/>
</dbReference>
<keyword evidence="7" id="KW-0411">Iron-sulfur</keyword>
<feature type="domain" description="HhH-GPD" evidence="10">
    <location>
        <begin position="43"/>
        <end position="191"/>
    </location>
</feature>
<keyword evidence="5" id="KW-0378">Hydrolase</keyword>
<dbReference type="CDD" id="cd00056">
    <property type="entry name" value="ENDO3c"/>
    <property type="match status" value="1"/>
</dbReference>
<evidence type="ECO:0000256" key="5">
    <source>
        <dbReference type="ARBA" id="ARBA00022801"/>
    </source>
</evidence>
<dbReference type="Proteomes" id="UP000177050">
    <property type="component" value="Unassembled WGS sequence"/>
</dbReference>
<dbReference type="GO" id="GO:0006298">
    <property type="term" value="P:mismatch repair"/>
    <property type="evidence" value="ECO:0007669"/>
    <property type="project" value="TreeGrafter"/>
</dbReference>
<evidence type="ECO:0000256" key="3">
    <source>
        <dbReference type="ARBA" id="ARBA00022723"/>
    </source>
</evidence>
<dbReference type="GO" id="GO:0051536">
    <property type="term" value="F:iron-sulfur cluster binding"/>
    <property type="evidence" value="ECO:0007669"/>
    <property type="project" value="UniProtKB-KW"/>
</dbReference>
<dbReference type="GO" id="GO:0000701">
    <property type="term" value="F:purine-specific mismatch base pair DNA N-glycosylase activity"/>
    <property type="evidence" value="ECO:0007669"/>
    <property type="project" value="TreeGrafter"/>
</dbReference>
<name>A0A1F7KZ77_9BACT</name>
<organism evidence="11 12">
    <name type="scientific">Candidatus Roizmanbacteria bacterium RIFOXYD1_FULL_38_12</name>
    <dbReference type="NCBI Taxonomy" id="1802093"/>
    <lineage>
        <taxon>Bacteria</taxon>
        <taxon>Candidatus Roizmaniibacteriota</taxon>
    </lineage>
</organism>
<comment type="caution">
    <text evidence="11">The sequence shown here is derived from an EMBL/GenBank/DDBJ whole genome shotgun (WGS) entry which is preliminary data.</text>
</comment>
<gene>
    <name evidence="11" type="ORF">A3K52_00080</name>
</gene>
<dbReference type="GO" id="GO:0034039">
    <property type="term" value="F:8-oxo-7,8-dihydroguanine DNA N-glycosylase activity"/>
    <property type="evidence" value="ECO:0007669"/>
    <property type="project" value="TreeGrafter"/>
</dbReference>
<dbReference type="GO" id="GO:0006284">
    <property type="term" value="P:base-excision repair"/>
    <property type="evidence" value="ECO:0007669"/>
    <property type="project" value="InterPro"/>
</dbReference>
<dbReference type="Gene3D" id="1.10.1670.10">
    <property type="entry name" value="Helix-hairpin-Helix base-excision DNA repair enzymes (C-terminal)"/>
    <property type="match status" value="1"/>
</dbReference>
<keyword evidence="3" id="KW-0479">Metal-binding</keyword>
<dbReference type="SMART" id="SM00478">
    <property type="entry name" value="ENDO3c"/>
    <property type="match status" value="1"/>
</dbReference>
<evidence type="ECO:0000313" key="12">
    <source>
        <dbReference type="Proteomes" id="UP000177050"/>
    </source>
</evidence>
<evidence type="ECO:0000256" key="9">
    <source>
        <dbReference type="ARBA" id="ARBA00023295"/>
    </source>
</evidence>
<comment type="similarity">
    <text evidence="2">Belongs to the Nth/MutY family.</text>
</comment>
<protein>
    <recommendedName>
        <fullName evidence="10">HhH-GPD domain-containing protein</fullName>
    </recommendedName>
</protein>
<keyword evidence="8" id="KW-0234">DNA repair</keyword>
<evidence type="ECO:0000256" key="8">
    <source>
        <dbReference type="ARBA" id="ARBA00023204"/>
    </source>
</evidence>
<dbReference type="InterPro" id="IPR044298">
    <property type="entry name" value="MIG/MutY"/>
</dbReference>
<dbReference type="InterPro" id="IPR003265">
    <property type="entry name" value="HhH-GPD_domain"/>
</dbReference>
<evidence type="ECO:0000256" key="7">
    <source>
        <dbReference type="ARBA" id="ARBA00023014"/>
    </source>
</evidence>
<keyword evidence="4" id="KW-0227">DNA damage</keyword>
<evidence type="ECO:0000259" key="10">
    <source>
        <dbReference type="SMART" id="SM00478"/>
    </source>
</evidence>
<dbReference type="GO" id="GO:0046872">
    <property type="term" value="F:metal ion binding"/>
    <property type="evidence" value="ECO:0007669"/>
    <property type="project" value="UniProtKB-KW"/>
</dbReference>
<dbReference type="GO" id="GO:0035485">
    <property type="term" value="F:adenine/guanine mispair binding"/>
    <property type="evidence" value="ECO:0007669"/>
    <property type="project" value="TreeGrafter"/>
</dbReference>
<evidence type="ECO:0000256" key="2">
    <source>
        <dbReference type="ARBA" id="ARBA00008343"/>
    </source>
</evidence>
<evidence type="ECO:0000256" key="1">
    <source>
        <dbReference type="ARBA" id="ARBA00001966"/>
    </source>
</evidence>
<dbReference type="PANTHER" id="PTHR42944">
    <property type="entry name" value="ADENINE DNA GLYCOSYLASE"/>
    <property type="match status" value="1"/>
</dbReference>